<dbReference type="Proteomes" id="UP000807716">
    <property type="component" value="Unassembled WGS sequence"/>
</dbReference>
<feature type="domain" description="Chitin-binding type-1" evidence="5">
    <location>
        <begin position="24"/>
        <end position="67"/>
    </location>
</feature>
<evidence type="ECO:0000313" key="7">
    <source>
        <dbReference type="Proteomes" id="UP000807716"/>
    </source>
</evidence>
<feature type="chain" id="PRO_5040251321" description="Chitin-binding type-1 domain-containing protein" evidence="4">
    <location>
        <begin position="19"/>
        <end position="200"/>
    </location>
</feature>
<evidence type="ECO:0000256" key="2">
    <source>
        <dbReference type="PROSITE-ProRule" id="PRU00261"/>
    </source>
</evidence>
<evidence type="ECO:0000313" key="6">
    <source>
        <dbReference type="EMBL" id="KAG0250890.1"/>
    </source>
</evidence>
<feature type="compositionally biased region" description="Low complexity" evidence="3">
    <location>
        <begin position="144"/>
        <end position="174"/>
    </location>
</feature>
<evidence type="ECO:0000259" key="5">
    <source>
        <dbReference type="PROSITE" id="PS50941"/>
    </source>
</evidence>
<keyword evidence="1 2" id="KW-0147">Chitin-binding</keyword>
<feature type="disulfide bond" evidence="2">
    <location>
        <begin position="33"/>
        <end position="45"/>
    </location>
</feature>
<feature type="region of interest" description="Disordered" evidence="3">
    <location>
        <begin position="132"/>
        <end position="175"/>
    </location>
</feature>
<organism evidence="6 7">
    <name type="scientific">Actinomortierella ambigua</name>
    <dbReference type="NCBI Taxonomy" id="1343610"/>
    <lineage>
        <taxon>Eukaryota</taxon>
        <taxon>Fungi</taxon>
        <taxon>Fungi incertae sedis</taxon>
        <taxon>Mucoromycota</taxon>
        <taxon>Mortierellomycotina</taxon>
        <taxon>Mortierellomycetes</taxon>
        <taxon>Mortierellales</taxon>
        <taxon>Mortierellaceae</taxon>
        <taxon>Actinomortierella</taxon>
    </lineage>
</organism>
<dbReference type="AlphaFoldDB" id="A0A9P6PS30"/>
<dbReference type="InterPro" id="IPR036861">
    <property type="entry name" value="Endochitinase-like_sf"/>
</dbReference>
<accession>A0A9P6PS30</accession>
<reference evidence="6" key="1">
    <citation type="journal article" date="2020" name="Fungal Divers.">
        <title>Resolving the Mortierellaceae phylogeny through synthesis of multi-gene phylogenetics and phylogenomics.</title>
        <authorList>
            <person name="Vandepol N."/>
            <person name="Liber J."/>
            <person name="Desiro A."/>
            <person name="Na H."/>
            <person name="Kennedy M."/>
            <person name="Barry K."/>
            <person name="Grigoriev I.V."/>
            <person name="Miller A.N."/>
            <person name="O'Donnell K."/>
            <person name="Stajich J.E."/>
            <person name="Bonito G."/>
        </authorList>
    </citation>
    <scope>NUCLEOTIDE SEQUENCE</scope>
    <source>
        <strain evidence="6">BC1065</strain>
    </source>
</reference>
<sequence length="200" mass="21075">MLLRPIILLSTIVVAVFAFDESLDGSCSGAFACAEGYCCSSHGYCGRTTYHCSGTNGCDPARGSCGVVFLDKDDAPLVIPYEQIDPDHVKQLADQLEKDGAKLDPEQLKNQSTLESVLQAAAEDKIKLVDMFNENNGPSTKPGSSSDPTAKPDDSSSSSPSKLKPSKSPTLSLSGVAARDSSDNILATVALVFSAIWIVL</sequence>
<dbReference type="SUPFAM" id="SSF57016">
    <property type="entry name" value="Plant lectins/antimicrobial peptides"/>
    <property type="match status" value="1"/>
</dbReference>
<gene>
    <name evidence="6" type="ORF">DFQ27_009162</name>
</gene>
<feature type="disulfide bond" evidence="2">
    <location>
        <begin position="38"/>
        <end position="52"/>
    </location>
</feature>
<name>A0A9P6PS30_9FUNG</name>
<evidence type="ECO:0000256" key="1">
    <source>
        <dbReference type="ARBA" id="ARBA00022669"/>
    </source>
</evidence>
<feature type="signal peptide" evidence="4">
    <location>
        <begin position="1"/>
        <end position="18"/>
    </location>
</feature>
<evidence type="ECO:0000256" key="3">
    <source>
        <dbReference type="SAM" id="MobiDB-lite"/>
    </source>
</evidence>
<evidence type="ECO:0000256" key="4">
    <source>
        <dbReference type="SAM" id="SignalP"/>
    </source>
</evidence>
<feature type="compositionally biased region" description="Polar residues" evidence="3">
    <location>
        <begin position="133"/>
        <end position="143"/>
    </location>
</feature>
<keyword evidence="7" id="KW-1185">Reference proteome</keyword>
<dbReference type="EMBL" id="JAAAJB010000812">
    <property type="protein sequence ID" value="KAG0250890.1"/>
    <property type="molecule type" value="Genomic_DNA"/>
</dbReference>
<keyword evidence="4" id="KW-0732">Signal</keyword>
<comment type="caution">
    <text evidence="2">Lacks conserved residue(s) required for the propagation of feature annotation.</text>
</comment>
<dbReference type="InterPro" id="IPR001002">
    <property type="entry name" value="Chitin-bd_1"/>
</dbReference>
<dbReference type="Gene3D" id="3.30.60.10">
    <property type="entry name" value="Endochitinase-like"/>
    <property type="match status" value="1"/>
</dbReference>
<protein>
    <recommendedName>
        <fullName evidence="5">Chitin-binding type-1 domain-containing protein</fullName>
    </recommendedName>
</protein>
<comment type="caution">
    <text evidence="6">The sequence shown here is derived from an EMBL/GenBank/DDBJ whole genome shotgun (WGS) entry which is preliminary data.</text>
</comment>
<proteinExistence type="predicted"/>
<dbReference type="PROSITE" id="PS50941">
    <property type="entry name" value="CHIT_BIND_I_2"/>
    <property type="match status" value="1"/>
</dbReference>
<dbReference type="GO" id="GO:0008061">
    <property type="term" value="F:chitin binding"/>
    <property type="evidence" value="ECO:0007669"/>
    <property type="project" value="UniProtKB-UniRule"/>
</dbReference>
<keyword evidence="2" id="KW-1015">Disulfide bond</keyword>
<dbReference type="OrthoDB" id="1193027at2759"/>